<dbReference type="Proteomes" id="UP000609651">
    <property type="component" value="Unassembled WGS sequence"/>
</dbReference>
<proteinExistence type="predicted"/>
<dbReference type="InterPro" id="IPR029044">
    <property type="entry name" value="Nucleotide-diphossugar_trans"/>
</dbReference>
<dbReference type="PANTHER" id="PTHR36529:SF1">
    <property type="entry name" value="GLYCOSYLTRANSFERASE"/>
    <property type="match status" value="1"/>
</dbReference>
<reference evidence="1 2" key="1">
    <citation type="journal article" date="2020" name="Syst. Appl. Microbiol.">
        <title>Alienimonas chondri sp. nov., a novel planctomycete isolated from the biofilm of the red alga Chondrus crispus.</title>
        <authorList>
            <person name="Vitorino I."/>
            <person name="Albuquerque L."/>
            <person name="Wiegand S."/>
            <person name="Kallscheuer N."/>
            <person name="da Costa M.S."/>
            <person name="Lobo-da-Cunha A."/>
            <person name="Jogler C."/>
            <person name="Lage O.M."/>
        </authorList>
    </citation>
    <scope>NUCLEOTIDE SEQUENCE [LARGE SCALE GENOMIC DNA]</scope>
    <source>
        <strain evidence="1 2">LzC2</strain>
    </source>
</reference>
<dbReference type="SUPFAM" id="SSF53448">
    <property type="entry name" value="Nucleotide-diphospho-sugar transferases"/>
    <property type="match status" value="1"/>
</dbReference>
<protein>
    <recommendedName>
        <fullName evidence="3">Glycosyltransferase</fullName>
    </recommendedName>
</protein>
<sequence>MNGTKTNRAALAVFAKTPGRTPAKTRLAADIGTTRAGAFYRGSLAATAAIAEAAAALGPLDVVWAVAEPEAANAPIWSGRRTTGQGTGGLGERLHTVYSRLIVERPAVLLIGCDSPHHTPAHFVRPAAALLDASHPADFRLGRCEDGGYWLLGGRRPIPRAAFLSVNYSAATTAAETIAALGPLGTTAEEPVSFDVDTVDDLPRLRRALAELADPLDAQRTLLASLSSESPGGVSER</sequence>
<dbReference type="Pfam" id="PF09837">
    <property type="entry name" value="DUF2064"/>
    <property type="match status" value="1"/>
</dbReference>
<dbReference type="RefSeq" id="WP_206678509.1">
    <property type="nucleotide sequence ID" value="NZ_WTPX01000002.1"/>
</dbReference>
<evidence type="ECO:0000313" key="2">
    <source>
        <dbReference type="Proteomes" id="UP000609651"/>
    </source>
</evidence>
<evidence type="ECO:0000313" key="1">
    <source>
        <dbReference type="EMBL" id="NNJ24085.1"/>
    </source>
</evidence>
<dbReference type="EMBL" id="WTPX01000002">
    <property type="protein sequence ID" value="NNJ24085.1"/>
    <property type="molecule type" value="Genomic_DNA"/>
</dbReference>
<comment type="caution">
    <text evidence="1">The sequence shown here is derived from an EMBL/GenBank/DDBJ whole genome shotgun (WGS) entry which is preliminary data.</text>
</comment>
<dbReference type="Gene3D" id="3.90.550.10">
    <property type="entry name" value="Spore Coat Polysaccharide Biosynthesis Protein SpsA, Chain A"/>
    <property type="match status" value="1"/>
</dbReference>
<dbReference type="PANTHER" id="PTHR36529">
    <property type="entry name" value="SLL1095 PROTEIN"/>
    <property type="match status" value="1"/>
</dbReference>
<keyword evidence="2" id="KW-1185">Reference proteome</keyword>
<dbReference type="InterPro" id="IPR018641">
    <property type="entry name" value="Trfase_1_rSAM/seldom-assoc"/>
</dbReference>
<gene>
    <name evidence="1" type="ORF">LzC2_01340</name>
</gene>
<accession>A0ABX1V764</accession>
<organism evidence="1 2">
    <name type="scientific">Alienimonas chondri</name>
    <dbReference type="NCBI Taxonomy" id="2681879"/>
    <lineage>
        <taxon>Bacteria</taxon>
        <taxon>Pseudomonadati</taxon>
        <taxon>Planctomycetota</taxon>
        <taxon>Planctomycetia</taxon>
        <taxon>Planctomycetales</taxon>
        <taxon>Planctomycetaceae</taxon>
        <taxon>Alienimonas</taxon>
    </lineage>
</organism>
<evidence type="ECO:0008006" key="3">
    <source>
        <dbReference type="Google" id="ProtNLM"/>
    </source>
</evidence>
<name>A0ABX1V764_9PLAN</name>